<organism evidence="1 2">
    <name type="scientific">Bartonella jaculi</name>
    <dbReference type="NCBI Taxonomy" id="686226"/>
    <lineage>
        <taxon>Bacteria</taxon>
        <taxon>Pseudomonadati</taxon>
        <taxon>Pseudomonadota</taxon>
        <taxon>Alphaproteobacteria</taxon>
        <taxon>Hyphomicrobiales</taxon>
        <taxon>Bartonellaceae</taxon>
        <taxon>Bartonella</taxon>
    </lineage>
</organism>
<comment type="caution">
    <text evidence="1">The sequence shown here is derived from an EMBL/GenBank/DDBJ whole genome shotgun (WGS) entry which is preliminary data.</text>
</comment>
<protein>
    <submittedName>
        <fullName evidence="1">Uncharacterized protein</fullName>
    </submittedName>
</protein>
<name>A0ABP9N512_9HYPH</name>
<evidence type="ECO:0000313" key="2">
    <source>
        <dbReference type="Proteomes" id="UP001500864"/>
    </source>
</evidence>
<evidence type="ECO:0000313" key="1">
    <source>
        <dbReference type="EMBL" id="GAA5109875.1"/>
    </source>
</evidence>
<sequence>MERFTVESGTRSGDNDEKILRLCGKSENKRVKESFVATYFMKHVMRQILKNQHMDCEN</sequence>
<proteinExistence type="predicted"/>
<accession>A0ABP9N512</accession>
<dbReference type="EMBL" id="BAABIZ010000018">
    <property type="protein sequence ID" value="GAA5109875.1"/>
    <property type="molecule type" value="Genomic_DNA"/>
</dbReference>
<reference evidence="2" key="1">
    <citation type="journal article" date="2019" name="Int. J. Syst. Evol. Microbiol.">
        <title>The Global Catalogue of Microorganisms (GCM) 10K type strain sequencing project: providing services to taxonomists for standard genome sequencing and annotation.</title>
        <authorList>
            <consortium name="The Broad Institute Genomics Platform"/>
            <consortium name="The Broad Institute Genome Sequencing Center for Infectious Disease"/>
            <person name="Wu L."/>
            <person name="Ma J."/>
        </authorList>
    </citation>
    <scope>NUCLEOTIDE SEQUENCE [LARGE SCALE GENOMIC DNA]</scope>
    <source>
        <strain evidence="2">JCM 17712</strain>
    </source>
</reference>
<keyword evidence="2" id="KW-1185">Reference proteome</keyword>
<gene>
    <name evidence="1" type="ORF">GCM10023261_13170</name>
</gene>
<dbReference type="Proteomes" id="UP001500864">
    <property type="component" value="Unassembled WGS sequence"/>
</dbReference>